<dbReference type="AlphaFoldDB" id="A0AAP0EVK3"/>
<sequence>MQCGNCSITLQDVQVQLGLPIEDMHVTGTIDTDYVKVCERLLGGTPVGDDIIGNKLKVE</sequence>
<evidence type="ECO:0000313" key="2">
    <source>
        <dbReference type="Proteomes" id="UP001419268"/>
    </source>
</evidence>
<keyword evidence="2" id="KW-1185">Reference proteome</keyword>
<dbReference type="EMBL" id="JBBNAG010000010">
    <property type="protein sequence ID" value="KAK9100495.1"/>
    <property type="molecule type" value="Genomic_DNA"/>
</dbReference>
<evidence type="ECO:0000313" key="1">
    <source>
        <dbReference type="EMBL" id="KAK9100495.1"/>
    </source>
</evidence>
<dbReference type="Proteomes" id="UP001419268">
    <property type="component" value="Unassembled WGS sequence"/>
</dbReference>
<protein>
    <submittedName>
        <fullName evidence="1">Uncharacterized protein</fullName>
    </submittedName>
</protein>
<organism evidence="1 2">
    <name type="scientific">Stephania cephalantha</name>
    <dbReference type="NCBI Taxonomy" id="152367"/>
    <lineage>
        <taxon>Eukaryota</taxon>
        <taxon>Viridiplantae</taxon>
        <taxon>Streptophyta</taxon>
        <taxon>Embryophyta</taxon>
        <taxon>Tracheophyta</taxon>
        <taxon>Spermatophyta</taxon>
        <taxon>Magnoliopsida</taxon>
        <taxon>Ranunculales</taxon>
        <taxon>Menispermaceae</taxon>
        <taxon>Menispermoideae</taxon>
        <taxon>Cissampelideae</taxon>
        <taxon>Stephania</taxon>
    </lineage>
</organism>
<reference evidence="1 2" key="1">
    <citation type="submission" date="2024-01" db="EMBL/GenBank/DDBJ databases">
        <title>Genome assemblies of Stephania.</title>
        <authorList>
            <person name="Yang L."/>
        </authorList>
    </citation>
    <scope>NUCLEOTIDE SEQUENCE [LARGE SCALE GENOMIC DNA]</scope>
    <source>
        <strain evidence="1">JXDWG</strain>
        <tissue evidence="1">Leaf</tissue>
    </source>
</reference>
<comment type="caution">
    <text evidence="1">The sequence shown here is derived from an EMBL/GenBank/DDBJ whole genome shotgun (WGS) entry which is preliminary data.</text>
</comment>
<gene>
    <name evidence="1" type="ORF">Scep_023925</name>
</gene>
<accession>A0AAP0EVK3</accession>
<proteinExistence type="predicted"/>
<name>A0AAP0EVK3_9MAGN</name>